<proteinExistence type="predicted"/>
<evidence type="ECO:0000313" key="2">
    <source>
        <dbReference type="Proteomes" id="UP001057402"/>
    </source>
</evidence>
<evidence type="ECO:0000313" key="1">
    <source>
        <dbReference type="EMBL" id="KAI4386989.1"/>
    </source>
</evidence>
<protein>
    <submittedName>
        <fullName evidence="1">Uncharacterized protein</fullName>
    </submittedName>
</protein>
<name>A0ACB9SAZ9_9MYRT</name>
<comment type="caution">
    <text evidence="1">The sequence shown here is derived from an EMBL/GenBank/DDBJ whole genome shotgun (WGS) entry which is preliminary data.</text>
</comment>
<dbReference type="Proteomes" id="UP001057402">
    <property type="component" value="Chromosome 2"/>
</dbReference>
<dbReference type="EMBL" id="CM042881">
    <property type="protein sequence ID" value="KAI4386989.1"/>
    <property type="molecule type" value="Genomic_DNA"/>
</dbReference>
<reference evidence="2" key="1">
    <citation type="journal article" date="2023" name="Front. Plant Sci.">
        <title>Chromosomal-level genome assembly of Melastoma candidum provides insights into trichome evolution.</title>
        <authorList>
            <person name="Zhong Y."/>
            <person name="Wu W."/>
            <person name="Sun C."/>
            <person name="Zou P."/>
            <person name="Liu Y."/>
            <person name="Dai S."/>
            <person name="Zhou R."/>
        </authorList>
    </citation>
    <scope>NUCLEOTIDE SEQUENCE [LARGE SCALE GENOMIC DNA]</scope>
</reference>
<keyword evidence="2" id="KW-1185">Reference proteome</keyword>
<organism evidence="1 2">
    <name type="scientific">Melastoma candidum</name>
    <dbReference type="NCBI Taxonomy" id="119954"/>
    <lineage>
        <taxon>Eukaryota</taxon>
        <taxon>Viridiplantae</taxon>
        <taxon>Streptophyta</taxon>
        <taxon>Embryophyta</taxon>
        <taxon>Tracheophyta</taxon>
        <taxon>Spermatophyta</taxon>
        <taxon>Magnoliopsida</taxon>
        <taxon>eudicotyledons</taxon>
        <taxon>Gunneridae</taxon>
        <taxon>Pentapetalae</taxon>
        <taxon>rosids</taxon>
        <taxon>malvids</taxon>
        <taxon>Myrtales</taxon>
        <taxon>Melastomataceae</taxon>
        <taxon>Melastomatoideae</taxon>
        <taxon>Melastomateae</taxon>
        <taxon>Melastoma</taxon>
    </lineage>
</organism>
<accession>A0ACB9SAZ9</accession>
<gene>
    <name evidence="1" type="ORF">MLD38_004858</name>
</gene>
<sequence length="89" mass="9926">MDGVSIGRKVDLKSCESYGKLATEADELFCSLLADYSDHEAEKPITSLLDETGEYTDVRESRGRHDACRMVVATAKTVACSEEMWPLRH</sequence>